<gene>
    <name evidence="3" type="ORF">I8J32_009150</name>
</gene>
<dbReference type="Gene3D" id="1.10.101.10">
    <property type="entry name" value="PGBD-like superfamily/PGBD"/>
    <property type="match status" value="1"/>
</dbReference>
<dbReference type="SUPFAM" id="SSF47090">
    <property type="entry name" value="PGBD-like"/>
    <property type="match status" value="1"/>
</dbReference>
<dbReference type="RefSeq" id="WP_207526517.1">
    <property type="nucleotide sequence ID" value="NZ_CP071518.1"/>
</dbReference>
<name>A0A975AQR6_9GAMM</name>
<evidence type="ECO:0000259" key="1">
    <source>
        <dbReference type="Pfam" id="PF01471"/>
    </source>
</evidence>
<dbReference type="AlphaFoldDB" id="A0A975AQR6"/>
<organism evidence="3 4">
    <name type="scientific">Agrilutibacter solisilvae</name>
    <dbReference type="NCBI Taxonomy" id="2763317"/>
    <lineage>
        <taxon>Bacteria</taxon>
        <taxon>Pseudomonadati</taxon>
        <taxon>Pseudomonadota</taxon>
        <taxon>Gammaproteobacteria</taxon>
        <taxon>Lysobacterales</taxon>
        <taxon>Lysobacteraceae</taxon>
        <taxon>Agrilutibacter</taxon>
    </lineage>
</organism>
<evidence type="ECO:0000313" key="3">
    <source>
        <dbReference type="EMBL" id="QSX76987.1"/>
    </source>
</evidence>
<dbReference type="Pfam" id="PF21327">
    <property type="entry name" value="GspA_C39-like"/>
    <property type="match status" value="1"/>
</dbReference>
<dbReference type="InterPro" id="IPR048809">
    <property type="entry name" value="GspA_C39-like"/>
</dbReference>
<dbReference type="Proteomes" id="UP000639274">
    <property type="component" value="Chromosome"/>
</dbReference>
<dbReference type="InterPro" id="IPR036365">
    <property type="entry name" value="PGBD-like_sf"/>
</dbReference>
<feature type="domain" description="Peptidoglycan binding-like" evidence="1">
    <location>
        <begin position="152"/>
        <end position="184"/>
    </location>
</feature>
<protein>
    <submittedName>
        <fullName evidence="3">Peptidoglycan-binding protein</fullName>
    </submittedName>
</protein>
<feature type="domain" description="General secretion pathway protein A peptidase C39-like" evidence="2">
    <location>
        <begin position="43"/>
        <end position="117"/>
    </location>
</feature>
<sequence length="199" mass="21221">MQALIDAAAAQSEHAPWAYLLELWSQPNPAAAARAAAGCAFAQADGLYCVRGLARLDRLVALERPVLLRLRAGPAQAWAVLLGADSRRVRVWLGGRRVEIDRITLPRHWNGEYAALWRGPTGLTLPLGADSARLAWLQRELGPGYVAQAGAADDATLQAAVRRLQADRGLAVDGVPGPETLMALAADDGPGPRLAERLD</sequence>
<reference evidence="3 4" key="1">
    <citation type="submission" date="2021-03" db="EMBL/GenBank/DDBJ databases">
        <title>Lysobacter sp. nov. isolated from soil of gangwondo yeongwol, south Korea.</title>
        <authorList>
            <person name="Kim K.R."/>
            <person name="Kim K.H."/>
            <person name="Jeon C.O."/>
        </authorList>
    </citation>
    <scope>NUCLEOTIDE SEQUENCE [LARGE SCALE GENOMIC DNA]</scope>
    <source>
        <strain evidence="3 4">R19</strain>
    </source>
</reference>
<dbReference type="EMBL" id="CP071518">
    <property type="protein sequence ID" value="QSX76987.1"/>
    <property type="molecule type" value="Genomic_DNA"/>
</dbReference>
<proteinExistence type="predicted"/>
<dbReference type="KEGG" id="lsf:I8J32_009150"/>
<dbReference type="Gene3D" id="3.90.70.10">
    <property type="entry name" value="Cysteine proteinases"/>
    <property type="match status" value="1"/>
</dbReference>
<keyword evidence="4" id="KW-1185">Reference proteome</keyword>
<evidence type="ECO:0000259" key="2">
    <source>
        <dbReference type="Pfam" id="PF21327"/>
    </source>
</evidence>
<accession>A0A975AQR6</accession>
<evidence type="ECO:0000313" key="4">
    <source>
        <dbReference type="Proteomes" id="UP000639274"/>
    </source>
</evidence>
<dbReference type="InterPro" id="IPR002477">
    <property type="entry name" value="Peptidoglycan-bd-like"/>
</dbReference>
<dbReference type="Pfam" id="PF01471">
    <property type="entry name" value="PG_binding_1"/>
    <property type="match status" value="1"/>
</dbReference>
<dbReference type="InterPro" id="IPR036366">
    <property type="entry name" value="PGBDSf"/>
</dbReference>